<dbReference type="OrthoDB" id="9812260at2"/>
<dbReference type="InterPro" id="IPR029787">
    <property type="entry name" value="Nucleotide_cyclase"/>
</dbReference>
<accession>A0A240ULI2</accession>
<dbReference type="InterPro" id="IPR043128">
    <property type="entry name" value="Rev_trsase/Diguanyl_cyclase"/>
</dbReference>
<evidence type="ECO:0000313" key="4">
    <source>
        <dbReference type="EMBL" id="ART62367.1"/>
    </source>
</evidence>
<sequence length="529" mass="60264">MHSLRFRFLLSIVLVACLALLALWGIAHFLVYPKLLARENDYVALEMGRVESALKDDLDNLGGDTRDWASWDDAYDFMQGKAPDFAERNFSQEMFEDMDHLMMVFMRMDGTPVWMAGYNPDTDTYSTCTSATNECRWMSPFFNVIQAHVHQQAPELDKWLLSVPTPAMIATSPIVPTERGSEPPLGWLAIVRSMDRPWFESVRHQTGVNVSIEPILHPDLIVKPPPIIRISDDQLLATRWLNAEPNDDILSLQATLARRDFMANTASFNFAMLWTIGVLFTVVMVILGLLELIILAPTRRLARFTREQRQEDHFSETLPVNLVARRDEIGSLAREFQHLLMHQKKRTDSLEHLSQRDHLTGLLNRRYLDEYLVQALMQAHHERHGVGLIIIDIDYFKAYNDHYGHPEGDHCLTRVARTLDRLVDVQGIVARAGGEEFIAVLPDTNRKRTWRLAEQLRLAVAAMLLPHEHSRVAPHVTISVGLAISLPEAPCQPAELMRLADESLYRAKQAGRNRVDAQIRDPNPKVGAL</sequence>
<dbReference type="Gene3D" id="6.10.340.10">
    <property type="match status" value="1"/>
</dbReference>
<dbReference type="CDD" id="cd01949">
    <property type="entry name" value="GGDEF"/>
    <property type="match status" value="1"/>
</dbReference>
<proteinExistence type="predicted"/>
<name>A0A240ULI2_9GAMM</name>
<dbReference type="Gene3D" id="3.30.70.270">
    <property type="match status" value="1"/>
</dbReference>
<dbReference type="SUPFAM" id="SSF55073">
    <property type="entry name" value="Nucleotide cyclase"/>
    <property type="match status" value="1"/>
</dbReference>
<dbReference type="KEGG" id="kma:B9H00_04160"/>
<dbReference type="PROSITE" id="PS50887">
    <property type="entry name" value="GGDEF"/>
    <property type="match status" value="1"/>
</dbReference>
<dbReference type="GO" id="GO:0005886">
    <property type="term" value="C:plasma membrane"/>
    <property type="evidence" value="ECO:0007669"/>
    <property type="project" value="TreeGrafter"/>
</dbReference>
<dbReference type="Pfam" id="PF00990">
    <property type="entry name" value="GGDEF"/>
    <property type="match status" value="1"/>
</dbReference>
<dbReference type="InterPro" id="IPR000160">
    <property type="entry name" value="GGDEF_dom"/>
</dbReference>
<dbReference type="InterPro" id="IPR007892">
    <property type="entry name" value="CHASE4"/>
</dbReference>
<dbReference type="GO" id="GO:0043709">
    <property type="term" value="P:cell adhesion involved in single-species biofilm formation"/>
    <property type="evidence" value="ECO:0007669"/>
    <property type="project" value="TreeGrafter"/>
</dbReference>
<dbReference type="PANTHER" id="PTHR45138:SF9">
    <property type="entry name" value="DIGUANYLATE CYCLASE DGCM-RELATED"/>
    <property type="match status" value="1"/>
</dbReference>
<evidence type="ECO:0000256" key="2">
    <source>
        <dbReference type="ARBA" id="ARBA00012528"/>
    </source>
</evidence>
<dbReference type="GO" id="GO:1902201">
    <property type="term" value="P:negative regulation of bacterial-type flagellum-dependent cell motility"/>
    <property type="evidence" value="ECO:0007669"/>
    <property type="project" value="TreeGrafter"/>
</dbReference>
<dbReference type="InterPro" id="IPR050469">
    <property type="entry name" value="Diguanylate_Cyclase"/>
</dbReference>
<organism evidence="4 5">
    <name type="scientific">Kushneria marisflavi</name>
    <dbReference type="NCBI Taxonomy" id="157779"/>
    <lineage>
        <taxon>Bacteria</taxon>
        <taxon>Pseudomonadati</taxon>
        <taxon>Pseudomonadota</taxon>
        <taxon>Gammaproteobacteria</taxon>
        <taxon>Oceanospirillales</taxon>
        <taxon>Halomonadaceae</taxon>
        <taxon>Kushneria</taxon>
    </lineage>
</organism>
<gene>
    <name evidence="4" type="ORF">B9H00_04160</name>
</gene>
<dbReference type="EMBL" id="CP021358">
    <property type="protein sequence ID" value="ART62367.1"/>
    <property type="molecule type" value="Genomic_DNA"/>
</dbReference>
<dbReference type="SMART" id="SM00267">
    <property type="entry name" value="GGDEF"/>
    <property type="match status" value="1"/>
</dbReference>
<dbReference type="GO" id="GO:0052621">
    <property type="term" value="F:diguanylate cyclase activity"/>
    <property type="evidence" value="ECO:0007669"/>
    <property type="project" value="UniProtKB-EC"/>
</dbReference>
<dbReference type="RefSeq" id="WP_086899606.1">
    <property type="nucleotide sequence ID" value="NZ_CP021358.1"/>
</dbReference>
<comment type="cofactor">
    <cofactor evidence="1">
        <name>Mg(2+)</name>
        <dbReference type="ChEBI" id="CHEBI:18420"/>
    </cofactor>
</comment>
<keyword evidence="5" id="KW-1185">Reference proteome</keyword>
<reference evidence="4 5" key="1">
    <citation type="submission" date="2017-05" db="EMBL/GenBank/DDBJ databases">
        <authorList>
            <person name="Song R."/>
            <person name="Chenine A.L."/>
            <person name="Ruprecht R.M."/>
        </authorList>
    </citation>
    <scope>NUCLEOTIDE SEQUENCE [LARGE SCALE GENOMIC DNA]</scope>
    <source>
        <strain evidence="4">SW32</strain>
    </source>
</reference>
<protein>
    <recommendedName>
        <fullName evidence="2">diguanylate cyclase</fullName>
        <ecNumber evidence="2">2.7.7.65</ecNumber>
    </recommendedName>
</protein>
<evidence type="ECO:0000313" key="5">
    <source>
        <dbReference type="Proteomes" id="UP000194457"/>
    </source>
</evidence>
<evidence type="ECO:0000256" key="1">
    <source>
        <dbReference type="ARBA" id="ARBA00001946"/>
    </source>
</evidence>
<dbReference type="FunFam" id="3.30.70.270:FF:000001">
    <property type="entry name" value="Diguanylate cyclase domain protein"/>
    <property type="match status" value="1"/>
</dbReference>
<comment type="catalytic activity">
    <reaction evidence="3">
        <text>2 GTP = 3',3'-c-di-GMP + 2 diphosphate</text>
        <dbReference type="Rhea" id="RHEA:24898"/>
        <dbReference type="ChEBI" id="CHEBI:33019"/>
        <dbReference type="ChEBI" id="CHEBI:37565"/>
        <dbReference type="ChEBI" id="CHEBI:58805"/>
        <dbReference type="EC" id="2.7.7.65"/>
    </reaction>
</comment>
<dbReference type="AlphaFoldDB" id="A0A240ULI2"/>
<dbReference type="Proteomes" id="UP000194457">
    <property type="component" value="Chromosome"/>
</dbReference>
<evidence type="ECO:0000256" key="3">
    <source>
        <dbReference type="ARBA" id="ARBA00034247"/>
    </source>
</evidence>
<dbReference type="NCBIfam" id="TIGR00254">
    <property type="entry name" value="GGDEF"/>
    <property type="match status" value="1"/>
</dbReference>
<dbReference type="EC" id="2.7.7.65" evidence="2"/>
<dbReference type="Pfam" id="PF05228">
    <property type="entry name" value="CHASE4"/>
    <property type="match status" value="1"/>
</dbReference>
<dbReference type="PANTHER" id="PTHR45138">
    <property type="entry name" value="REGULATORY COMPONENTS OF SENSORY TRANSDUCTION SYSTEM"/>
    <property type="match status" value="1"/>
</dbReference>